<protein>
    <submittedName>
        <fullName evidence="1">Uncharacterized protein</fullName>
    </submittedName>
</protein>
<gene>
    <name evidence="1" type="ORF">VPNG_10048</name>
</gene>
<keyword evidence="2" id="KW-1185">Reference proteome</keyword>
<dbReference type="Proteomes" id="UP000285146">
    <property type="component" value="Unassembled WGS sequence"/>
</dbReference>
<dbReference type="AlphaFoldDB" id="A0A423VHY6"/>
<comment type="caution">
    <text evidence="1">The sequence shown here is derived from an EMBL/GenBank/DDBJ whole genome shotgun (WGS) entry which is preliminary data.</text>
</comment>
<evidence type="ECO:0000313" key="1">
    <source>
        <dbReference type="EMBL" id="ROV90538.1"/>
    </source>
</evidence>
<accession>A0A423VHY6</accession>
<organism evidence="1 2">
    <name type="scientific">Cytospora leucostoma</name>
    <dbReference type="NCBI Taxonomy" id="1230097"/>
    <lineage>
        <taxon>Eukaryota</taxon>
        <taxon>Fungi</taxon>
        <taxon>Dikarya</taxon>
        <taxon>Ascomycota</taxon>
        <taxon>Pezizomycotina</taxon>
        <taxon>Sordariomycetes</taxon>
        <taxon>Sordariomycetidae</taxon>
        <taxon>Diaporthales</taxon>
        <taxon>Cytosporaceae</taxon>
        <taxon>Cytospora</taxon>
    </lineage>
</organism>
<dbReference type="InParanoid" id="A0A423VHY6"/>
<dbReference type="EMBL" id="LKEB01000097">
    <property type="protein sequence ID" value="ROV90538.1"/>
    <property type="molecule type" value="Genomic_DNA"/>
</dbReference>
<name>A0A423VHY6_9PEZI</name>
<reference evidence="1 2" key="1">
    <citation type="submission" date="2015-09" db="EMBL/GenBank/DDBJ databases">
        <title>Host preference determinants of Valsa canker pathogens revealed by comparative genomics.</title>
        <authorList>
            <person name="Yin Z."/>
            <person name="Huang L."/>
        </authorList>
    </citation>
    <scope>NUCLEOTIDE SEQUENCE [LARGE SCALE GENOMIC DNA]</scope>
    <source>
        <strain evidence="1 2">SXYLt</strain>
    </source>
</reference>
<evidence type="ECO:0000313" key="2">
    <source>
        <dbReference type="Proteomes" id="UP000285146"/>
    </source>
</evidence>
<proteinExistence type="predicted"/>
<sequence>MATKVYLVFTSVGVWRAKERQANDQYATSLKRTSTGNGYQGITTGTAEDGLSILSLEPSSPGPARLTAGVLLLSLSFGGVRFGGLALDLDSISCAGLSFAFAFLLEDDLADAGRDVRFGGLGLSLSFSFDRVRLGGLVLGPVCCMDDDPELVFVLLIGGERADIDDLEFDREGGGETAVQM</sequence>